<protein>
    <recommendedName>
        <fullName evidence="3">Lipoprotein</fullName>
    </recommendedName>
</protein>
<dbReference type="PROSITE" id="PS51257">
    <property type="entry name" value="PROKAR_LIPOPROTEIN"/>
    <property type="match status" value="1"/>
</dbReference>
<gene>
    <name evidence="1" type="ordered locus">Galf_2416</name>
</gene>
<name>D9SK04_GALCS</name>
<accession>D9SK04</accession>
<evidence type="ECO:0008006" key="3">
    <source>
        <dbReference type="Google" id="ProtNLM"/>
    </source>
</evidence>
<dbReference type="AlphaFoldDB" id="D9SK04"/>
<evidence type="ECO:0000313" key="1">
    <source>
        <dbReference type="EMBL" id="ADL56416.1"/>
    </source>
</evidence>
<dbReference type="Proteomes" id="UP000001235">
    <property type="component" value="Chromosome"/>
</dbReference>
<evidence type="ECO:0000313" key="2">
    <source>
        <dbReference type="Proteomes" id="UP000001235"/>
    </source>
</evidence>
<dbReference type="HOGENOM" id="CLU_1223267_0_0_4"/>
<dbReference type="EMBL" id="CP002159">
    <property type="protein sequence ID" value="ADL56416.1"/>
    <property type="molecule type" value="Genomic_DNA"/>
</dbReference>
<dbReference type="RefSeq" id="WP_013294336.1">
    <property type="nucleotide sequence ID" value="NC_014394.1"/>
</dbReference>
<dbReference type="KEGG" id="gca:Galf_2416"/>
<organism evidence="1 2">
    <name type="scientific">Gallionella capsiferriformans (strain ES-2)</name>
    <name type="common">Gallionella ferruginea capsiferriformans (strain ES-2)</name>
    <dbReference type="NCBI Taxonomy" id="395494"/>
    <lineage>
        <taxon>Bacteria</taxon>
        <taxon>Pseudomonadati</taxon>
        <taxon>Pseudomonadota</taxon>
        <taxon>Betaproteobacteria</taxon>
        <taxon>Nitrosomonadales</taxon>
        <taxon>Gallionellaceae</taxon>
        <taxon>Gallionella</taxon>
    </lineage>
</organism>
<sequence length="226" mass="25093" precursor="true">MNKRFTAYFSTIVFLLLFLTGCTGTAVRYSNVFDKSAGPNTELHVLYLENKLASSQDVRNPQSNPLLASIGYNDVGYLLAERVPIFFNLNGLAVQFESMQKTELGQINGNKMIAWAKNGGSAAPVLVLQIVGGSVLTNSQNGSSIFLNLHANLFNSKTWERIWTGQFENTLFISSLMRTGFDKQFVDNMLKEILLQMNKDKLVVLSKGEVVMPTYVSLSKSDTSQK</sequence>
<keyword evidence="2" id="KW-1185">Reference proteome</keyword>
<proteinExistence type="predicted"/>
<reference evidence="1 2" key="1">
    <citation type="submission" date="2010-08" db="EMBL/GenBank/DDBJ databases">
        <title>Complete sequence of Gallionella capsiferriformans ES-2.</title>
        <authorList>
            <consortium name="US DOE Joint Genome Institute"/>
            <person name="Lucas S."/>
            <person name="Copeland A."/>
            <person name="Lapidus A."/>
            <person name="Cheng J.-F."/>
            <person name="Bruce D."/>
            <person name="Goodwin L."/>
            <person name="Pitluck S."/>
            <person name="Chertkov O."/>
            <person name="Davenport K.W."/>
            <person name="Detter J.C."/>
            <person name="Han C."/>
            <person name="Tapia R."/>
            <person name="Land M."/>
            <person name="Hauser L."/>
            <person name="Chang Y.-J."/>
            <person name="Jeffries C."/>
            <person name="Kyrpides N."/>
            <person name="Ivanova N."/>
            <person name="Mikhailova N."/>
            <person name="Shelobolina E.S."/>
            <person name="Picardal F."/>
            <person name="Roden E."/>
            <person name="Emerson D."/>
            <person name="Woyke T."/>
        </authorList>
    </citation>
    <scope>NUCLEOTIDE SEQUENCE [LARGE SCALE GENOMIC DNA]</scope>
    <source>
        <strain evidence="1 2">ES-2</strain>
    </source>
</reference>